<accession>A0ACC3ZDZ3</accession>
<name>A0ACC3ZDZ3_COLTU</name>
<dbReference type="Proteomes" id="UP000805649">
    <property type="component" value="Unassembled WGS sequence"/>
</dbReference>
<sequence>MVSKRKNKEYYAVFKGRVDEPTIFSSWGDAHPRVTGCHAKFKGFDTIDKARLYLKGLGASEHKEVIKNGNIPTTPEWNSEAFYAVAYGSKPGIHAYWYGEGGAKEQTDSLKGACHKHFRTKDQAEAFVEDWKQSFSEVWQNIIKEALDQGLQLFENIVTRLAQMERLVEELQEPKQPAPAKESKKNQPLLTPEESTSSTKPSQPGRAALAAALATTSTQTSPALPPSPAASSPRTTKAYYSGAAASEDAVGTAGSCSLFSNEGIAKIDALVGDTRFSDAVRSLLQRVQAVAPQKSLDFASSIKDYPFPPNDVIISCMNEFFQHLNSGVRLLQESKVRAAVQAYMYGQPFDEPGWKLALNAILAHTLKKRDWTCGSREYEHYLNNALALIPEAILRPPNPTTIGALLLIALHFVFSAENHIAISILALATQFILLAGYHNPDHPIKATAPPDEYMHRRRLFWQAYVLDHDLMLRIGKPPLISDDFLVELPEEYPLDGYGVYYFPGNVALSYFHQQVRLSQIQGHIYSKLYSQGGSITSAAALEFEIGLLDAELQEWREGIPELIRPEPSMGLLDDEHARQMTLSVLHFMYFQMVVAIHSAAFRLPLLDEDEDGIQPSVALCVNAARAAISLLKYQRLQHPFTIYLLYQVVWSIDILFVNILEHKTSATSLHDLELIRMVLNFFESYDPNHQNVAVYHIVKALYEVASSVVLGPSGAYSQGSSPATTTISCPQALAAEIGLNSDTGTAPATLPISMLDVGGEWANLSLGGHDWLSAGYLQMRDWSLPLNPQLPLGNFEDPDGFRGNQG</sequence>
<gene>
    <name evidence="1" type="ORF">CTRU02_200190</name>
</gene>
<evidence type="ECO:0000313" key="1">
    <source>
        <dbReference type="EMBL" id="KAL0942304.1"/>
    </source>
</evidence>
<organism evidence="1 2">
    <name type="scientific">Colletotrichum truncatum</name>
    <name type="common">Anthracnose fungus</name>
    <name type="synonym">Colletotrichum capsici</name>
    <dbReference type="NCBI Taxonomy" id="5467"/>
    <lineage>
        <taxon>Eukaryota</taxon>
        <taxon>Fungi</taxon>
        <taxon>Dikarya</taxon>
        <taxon>Ascomycota</taxon>
        <taxon>Pezizomycotina</taxon>
        <taxon>Sordariomycetes</taxon>
        <taxon>Hypocreomycetidae</taxon>
        <taxon>Glomerellales</taxon>
        <taxon>Glomerellaceae</taxon>
        <taxon>Colletotrichum</taxon>
        <taxon>Colletotrichum truncatum species complex</taxon>
    </lineage>
</organism>
<comment type="caution">
    <text evidence="1">The sequence shown here is derived from an EMBL/GenBank/DDBJ whole genome shotgun (WGS) entry which is preliminary data.</text>
</comment>
<protein>
    <submittedName>
        <fullName evidence="1">Fungal specific transcription factor</fullName>
    </submittedName>
</protein>
<dbReference type="EMBL" id="VUJX02000001">
    <property type="protein sequence ID" value="KAL0942304.1"/>
    <property type="molecule type" value="Genomic_DNA"/>
</dbReference>
<reference evidence="1 2" key="1">
    <citation type="journal article" date="2020" name="Phytopathology">
        <title>Genome Sequence Resources of Colletotrichum truncatum, C. plurivorum, C. musicola, and C. sojae: Four Species Pathogenic to Soybean (Glycine max).</title>
        <authorList>
            <person name="Rogerio F."/>
            <person name="Boufleur T.R."/>
            <person name="Ciampi-Guillardi M."/>
            <person name="Sukno S.A."/>
            <person name="Thon M.R."/>
            <person name="Massola Junior N.S."/>
            <person name="Baroncelli R."/>
        </authorList>
    </citation>
    <scope>NUCLEOTIDE SEQUENCE [LARGE SCALE GENOMIC DNA]</scope>
    <source>
        <strain evidence="1 2">CMES1059</strain>
    </source>
</reference>
<proteinExistence type="predicted"/>
<keyword evidence="2" id="KW-1185">Reference proteome</keyword>
<evidence type="ECO:0000313" key="2">
    <source>
        <dbReference type="Proteomes" id="UP000805649"/>
    </source>
</evidence>